<reference evidence="1" key="1">
    <citation type="submission" date="2023-11" db="EMBL/GenBank/DDBJ databases">
        <authorList>
            <person name="De Vega J J."/>
            <person name="De Vega J J."/>
        </authorList>
    </citation>
    <scope>NUCLEOTIDE SEQUENCE</scope>
</reference>
<protein>
    <submittedName>
        <fullName evidence="1">Uncharacterized protein</fullName>
    </submittedName>
</protein>
<evidence type="ECO:0000313" key="2">
    <source>
        <dbReference type="Proteomes" id="UP001295794"/>
    </source>
</evidence>
<proteinExistence type="predicted"/>
<sequence>GVPGVAGVAVGRGRRRVSPAPVGVEDDRILRRSAASARCALLSGESRVYFRLQGADLLRLRHSSETESEESSGREHCNFEDLEAAVPILSPNVL</sequence>
<name>A0AAD2Q309_9AGAR</name>
<evidence type="ECO:0000313" key="1">
    <source>
        <dbReference type="EMBL" id="CAK5270475.1"/>
    </source>
</evidence>
<comment type="caution">
    <text evidence="1">The sequence shown here is derived from an EMBL/GenBank/DDBJ whole genome shotgun (WGS) entry which is preliminary data.</text>
</comment>
<keyword evidence="2" id="KW-1185">Reference proteome</keyword>
<accession>A0AAD2Q309</accession>
<dbReference type="EMBL" id="CAVNYO010000167">
    <property type="protein sequence ID" value="CAK5270475.1"/>
    <property type="molecule type" value="Genomic_DNA"/>
</dbReference>
<feature type="non-terminal residue" evidence="1">
    <location>
        <position position="1"/>
    </location>
</feature>
<gene>
    <name evidence="1" type="ORF">MYCIT1_LOCUS14921</name>
</gene>
<organism evidence="1 2">
    <name type="scientific">Mycena citricolor</name>
    <dbReference type="NCBI Taxonomy" id="2018698"/>
    <lineage>
        <taxon>Eukaryota</taxon>
        <taxon>Fungi</taxon>
        <taxon>Dikarya</taxon>
        <taxon>Basidiomycota</taxon>
        <taxon>Agaricomycotina</taxon>
        <taxon>Agaricomycetes</taxon>
        <taxon>Agaricomycetidae</taxon>
        <taxon>Agaricales</taxon>
        <taxon>Marasmiineae</taxon>
        <taxon>Mycenaceae</taxon>
        <taxon>Mycena</taxon>
    </lineage>
</organism>
<dbReference type="AlphaFoldDB" id="A0AAD2Q309"/>
<dbReference type="Proteomes" id="UP001295794">
    <property type="component" value="Unassembled WGS sequence"/>
</dbReference>